<keyword evidence="1" id="KW-1133">Transmembrane helix</keyword>
<evidence type="ECO:0000256" key="1">
    <source>
        <dbReference type="SAM" id="Phobius"/>
    </source>
</evidence>
<keyword evidence="3" id="KW-1185">Reference proteome</keyword>
<dbReference type="GeneID" id="41958709"/>
<evidence type="ECO:0000313" key="3">
    <source>
        <dbReference type="Proteomes" id="UP000515153"/>
    </source>
</evidence>
<reference evidence="4" key="2">
    <citation type="submission" date="2019-10" db="EMBL/GenBank/DDBJ databases">
        <authorList>
            <consortium name="NCBI Genome Project"/>
        </authorList>
    </citation>
    <scope>NUCLEOTIDE SEQUENCE</scope>
    <source>
        <strain evidence="4">NI907</strain>
    </source>
</reference>
<dbReference type="AlphaFoldDB" id="A0A6P8BE27"/>
<evidence type="ECO:0000256" key="2">
    <source>
        <dbReference type="SAM" id="SignalP"/>
    </source>
</evidence>
<dbReference type="RefSeq" id="XP_030985422.1">
    <property type="nucleotide sequence ID" value="XM_031123800.1"/>
</dbReference>
<sequence>FFFFFFFFFFSLSLPVSLSLSLAVSHSRLGSELSILAKRGKEPSLSTVLMKGPARRDDRPTVLTLALAFSLFFSSPLACFFFSVWLSYFPIASPL</sequence>
<feature type="chain" id="PRO_5028087712" description="Secreted protein" evidence="2">
    <location>
        <begin position="20"/>
        <end position="95"/>
    </location>
</feature>
<name>A0A6P8BE27_PYRGI</name>
<dbReference type="Proteomes" id="UP000515153">
    <property type="component" value="Unplaced"/>
</dbReference>
<keyword evidence="1" id="KW-0472">Membrane</keyword>
<dbReference type="KEGG" id="pgri:PgNI_03747"/>
<evidence type="ECO:0000313" key="4">
    <source>
        <dbReference type="RefSeq" id="XP_030985422.1"/>
    </source>
</evidence>
<reference evidence="4" key="1">
    <citation type="journal article" date="2019" name="Mol. Biol. Evol.">
        <title>Blast fungal genomes show frequent chromosomal changes, gene gains and losses, and effector gene turnover.</title>
        <authorList>
            <person name="Gomez Luciano L.B."/>
            <person name="Jason Tsai I."/>
            <person name="Chuma I."/>
            <person name="Tosa Y."/>
            <person name="Chen Y.H."/>
            <person name="Li J.Y."/>
            <person name="Li M.Y."/>
            <person name="Jade Lu M.Y."/>
            <person name="Nakayashiki H."/>
            <person name="Li W.H."/>
        </authorList>
    </citation>
    <scope>NUCLEOTIDE SEQUENCE</scope>
    <source>
        <strain evidence="4">NI907</strain>
    </source>
</reference>
<gene>
    <name evidence="4" type="ORF">PgNI_03747</name>
</gene>
<evidence type="ECO:0008006" key="5">
    <source>
        <dbReference type="Google" id="ProtNLM"/>
    </source>
</evidence>
<protein>
    <recommendedName>
        <fullName evidence="5">Secreted protein</fullName>
    </recommendedName>
</protein>
<feature type="non-terminal residue" evidence="4">
    <location>
        <position position="1"/>
    </location>
</feature>
<accession>A0A6P8BE27</accession>
<feature type="transmembrane region" description="Helical" evidence="1">
    <location>
        <begin position="62"/>
        <end position="89"/>
    </location>
</feature>
<reference evidence="4" key="3">
    <citation type="submission" date="2025-08" db="UniProtKB">
        <authorList>
            <consortium name="RefSeq"/>
        </authorList>
    </citation>
    <scope>IDENTIFICATION</scope>
    <source>
        <strain evidence="4">NI907</strain>
    </source>
</reference>
<keyword evidence="1" id="KW-0812">Transmembrane</keyword>
<keyword evidence="2" id="KW-0732">Signal</keyword>
<proteinExistence type="predicted"/>
<organism evidence="3 4">
    <name type="scientific">Pyricularia grisea</name>
    <name type="common">Crabgrass-specific blast fungus</name>
    <name type="synonym">Magnaporthe grisea</name>
    <dbReference type="NCBI Taxonomy" id="148305"/>
    <lineage>
        <taxon>Eukaryota</taxon>
        <taxon>Fungi</taxon>
        <taxon>Dikarya</taxon>
        <taxon>Ascomycota</taxon>
        <taxon>Pezizomycotina</taxon>
        <taxon>Sordariomycetes</taxon>
        <taxon>Sordariomycetidae</taxon>
        <taxon>Magnaporthales</taxon>
        <taxon>Pyriculariaceae</taxon>
        <taxon>Pyricularia</taxon>
    </lineage>
</organism>
<feature type="signal peptide" evidence="2">
    <location>
        <begin position="1"/>
        <end position="19"/>
    </location>
</feature>